<organism evidence="1">
    <name type="scientific">Picea glauca</name>
    <name type="common">White spruce</name>
    <name type="synonym">Pinus glauca</name>
    <dbReference type="NCBI Taxonomy" id="3330"/>
    <lineage>
        <taxon>Eukaryota</taxon>
        <taxon>Viridiplantae</taxon>
        <taxon>Streptophyta</taxon>
        <taxon>Embryophyta</taxon>
        <taxon>Tracheophyta</taxon>
        <taxon>Spermatophyta</taxon>
        <taxon>Pinopsida</taxon>
        <taxon>Pinidae</taxon>
        <taxon>Conifers I</taxon>
        <taxon>Pinales</taxon>
        <taxon>Pinaceae</taxon>
        <taxon>Picea</taxon>
    </lineage>
</organism>
<gene>
    <name evidence="1" type="ORF">ABT39_MTgene5132</name>
</gene>
<reference evidence="1" key="1">
    <citation type="journal article" date="2015" name="Genome Biol. Evol.">
        <title>Organellar Genomes of White Spruce (Picea glauca): Assembly and Annotation.</title>
        <authorList>
            <person name="Jackman S.D."/>
            <person name="Warren R.L."/>
            <person name="Gibb E.A."/>
            <person name="Vandervalk B.P."/>
            <person name="Mohamadi H."/>
            <person name="Chu J."/>
            <person name="Raymond A."/>
            <person name="Pleasance S."/>
            <person name="Coope R."/>
            <person name="Wildung M.R."/>
            <person name="Ritland C.E."/>
            <person name="Bousquet J."/>
            <person name="Jones S.J."/>
            <person name="Bohlmann J."/>
            <person name="Birol I."/>
        </authorList>
    </citation>
    <scope>NUCLEOTIDE SEQUENCE [LARGE SCALE GENOMIC DNA]</scope>
    <source>
        <tissue evidence="1">Flushing bud</tissue>
    </source>
</reference>
<sequence length="55" mass="6322">MVYEVCLEYPGGYHQNIRRGKASIHSRIPKIEDRTTELRQAKGYKASCGRDRLGI</sequence>
<protein>
    <submittedName>
        <fullName evidence="1">Uncharacterized protein</fullName>
    </submittedName>
</protein>
<dbReference type="EMBL" id="LKAM01000006">
    <property type="protein sequence ID" value="KUM48136.1"/>
    <property type="molecule type" value="Genomic_DNA"/>
</dbReference>
<accession>A0A101LZA9</accession>
<keyword evidence="1" id="KW-0496">Mitochondrion</keyword>
<proteinExistence type="predicted"/>
<geneLocation type="mitochondrion" evidence="1"/>
<comment type="caution">
    <text evidence="1">The sequence shown here is derived from an EMBL/GenBank/DDBJ whole genome shotgun (WGS) entry which is preliminary data.</text>
</comment>
<name>A0A101LZA9_PICGL</name>
<evidence type="ECO:0000313" key="1">
    <source>
        <dbReference type="EMBL" id="KUM48136.1"/>
    </source>
</evidence>
<dbReference type="AlphaFoldDB" id="A0A101LZA9"/>